<organism evidence="2 3">
    <name type="scientific">Planosporangium thailandense</name>
    <dbReference type="NCBI Taxonomy" id="765197"/>
    <lineage>
        <taxon>Bacteria</taxon>
        <taxon>Bacillati</taxon>
        <taxon>Actinomycetota</taxon>
        <taxon>Actinomycetes</taxon>
        <taxon>Micromonosporales</taxon>
        <taxon>Micromonosporaceae</taxon>
        <taxon>Planosporangium</taxon>
    </lineage>
</organism>
<keyword evidence="3" id="KW-1185">Reference proteome</keyword>
<proteinExistence type="predicted"/>
<dbReference type="RefSeq" id="WP_167926808.1">
    <property type="nucleotide sequence ID" value="NZ_JAATVY010000014.1"/>
</dbReference>
<gene>
    <name evidence="2" type="ORF">HC031_19605</name>
</gene>
<evidence type="ECO:0008006" key="4">
    <source>
        <dbReference type="Google" id="ProtNLM"/>
    </source>
</evidence>
<keyword evidence="1" id="KW-0812">Transmembrane</keyword>
<name>A0ABX0Y2V8_9ACTN</name>
<sequence>MMRRPSFARLVLVGGYVGITVAVVLVAVNSPTLLTPTGIAAFVLAPLAIIGVTVASFAIGLPWVLGLTNADPVYYGDAWINLIAVALAAANAGAYVWLIKRLRNTSTEG</sequence>
<feature type="transmembrane region" description="Helical" evidence="1">
    <location>
        <begin position="6"/>
        <end position="28"/>
    </location>
</feature>
<reference evidence="2 3" key="1">
    <citation type="submission" date="2020-03" db="EMBL/GenBank/DDBJ databases">
        <title>WGS of the type strain of Planosporangium spp.</title>
        <authorList>
            <person name="Thawai C."/>
        </authorList>
    </citation>
    <scope>NUCLEOTIDE SEQUENCE [LARGE SCALE GENOMIC DNA]</scope>
    <source>
        <strain evidence="2 3">TBRC 5610</strain>
    </source>
</reference>
<comment type="caution">
    <text evidence="2">The sequence shown here is derived from an EMBL/GenBank/DDBJ whole genome shotgun (WGS) entry which is preliminary data.</text>
</comment>
<protein>
    <recommendedName>
        <fullName evidence="4">Integral membrane protein</fullName>
    </recommendedName>
</protein>
<accession>A0ABX0Y2V8</accession>
<feature type="transmembrane region" description="Helical" evidence="1">
    <location>
        <begin position="78"/>
        <end position="98"/>
    </location>
</feature>
<dbReference type="Proteomes" id="UP000722989">
    <property type="component" value="Unassembled WGS sequence"/>
</dbReference>
<evidence type="ECO:0000256" key="1">
    <source>
        <dbReference type="SAM" id="Phobius"/>
    </source>
</evidence>
<keyword evidence="1" id="KW-1133">Transmembrane helix</keyword>
<dbReference type="EMBL" id="JAATVY010000014">
    <property type="protein sequence ID" value="NJC71905.1"/>
    <property type="molecule type" value="Genomic_DNA"/>
</dbReference>
<evidence type="ECO:0000313" key="3">
    <source>
        <dbReference type="Proteomes" id="UP000722989"/>
    </source>
</evidence>
<evidence type="ECO:0000313" key="2">
    <source>
        <dbReference type="EMBL" id="NJC71905.1"/>
    </source>
</evidence>
<feature type="transmembrane region" description="Helical" evidence="1">
    <location>
        <begin position="40"/>
        <end position="66"/>
    </location>
</feature>
<keyword evidence="1" id="KW-0472">Membrane</keyword>